<evidence type="ECO:0008006" key="12">
    <source>
        <dbReference type="Google" id="ProtNLM"/>
    </source>
</evidence>
<comment type="similarity">
    <text evidence="6">Belongs to the ABC-4 integral membrane protein family.</text>
</comment>
<evidence type="ECO:0000256" key="4">
    <source>
        <dbReference type="ARBA" id="ARBA00022989"/>
    </source>
</evidence>
<dbReference type="EMBL" id="MWPV01000002">
    <property type="protein sequence ID" value="OUL57997.1"/>
    <property type="molecule type" value="Genomic_DNA"/>
</dbReference>
<feature type="transmembrane region" description="Helical" evidence="7">
    <location>
        <begin position="21"/>
        <end position="44"/>
    </location>
</feature>
<reference evidence="10 11" key="1">
    <citation type="submission" date="2017-02" db="EMBL/GenBank/DDBJ databases">
        <title>Pseudoalteromonas ulvae TC14 Genome.</title>
        <authorList>
            <person name="Molmeret M."/>
        </authorList>
    </citation>
    <scope>NUCLEOTIDE SEQUENCE [LARGE SCALE GENOMIC DNA]</scope>
    <source>
        <strain evidence="10">TC14</strain>
    </source>
</reference>
<keyword evidence="3 7" id="KW-0812">Transmembrane</keyword>
<feature type="domain" description="MacB-like periplasmic core" evidence="9">
    <location>
        <begin position="110"/>
        <end position="245"/>
    </location>
</feature>
<protein>
    <recommendedName>
        <fullName evidence="12">ABC transporter permease</fullName>
    </recommendedName>
</protein>
<organism evidence="10 11">
    <name type="scientific">Pseudoalteromonas ulvae</name>
    <dbReference type="NCBI Taxonomy" id="107327"/>
    <lineage>
        <taxon>Bacteria</taxon>
        <taxon>Pseudomonadati</taxon>
        <taxon>Pseudomonadota</taxon>
        <taxon>Gammaproteobacteria</taxon>
        <taxon>Alteromonadales</taxon>
        <taxon>Pseudoalteromonadaceae</taxon>
        <taxon>Pseudoalteromonas</taxon>
    </lineage>
</organism>
<dbReference type="GO" id="GO:0022857">
    <property type="term" value="F:transmembrane transporter activity"/>
    <property type="evidence" value="ECO:0007669"/>
    <property type="project" value="TreeGrafter"/>
</dbReference>
<dbReference type="InterPro" id="IPR050250">
    <property type="entry name" value="Macrolide_Exporter_MacB"/>
</dbReference>
<evidence type="ECO:0000256" key="5">
    <source>
        <dbReference type="ARBA" id="ARBA00023136"/>
    </source>
</evidence>
<feature type="transmembrane region" description="Helical" evidence="7">
    <location>
        <begin position="381"/>
        <end position="401"/>
    </location>
</feature>
<dbReference type="RefSeq" id="WP_086743303.1">
    <property type="nucleotide sequence ID" value="NZ_MWPV01000002.1"/>
</dbReference>
<dbReference type="InterPro" id="IPR025857">
    <property type="entry name" value="MacB_PCD"/>
</dbReference>
<proteinExistence type="inferred from homology"/>
<feature type="domain" description="MacB-like periplasmic core" evidence="9">
    <location>
        <begin position="494"/>
        <end position="646"/>
    </location>
</feature>
<dbReference type="OrthoDB" id="5749226at2"/>
<feature type="domain" description="ABC3 transporter permease C-terminal" evidence="8">
    <location>
        <begin position="294"/>
        <end position="404"/>
    </location>
</feature>
<evidence type="ECO:0000256" key="3">
    <source>
        <dbReference type="ARBA" id="ARBA00022692"/>
    </source>
</evidence>
<accession>A0A244CQU7</accession>
<evidence type="ECO:0000313" key="11">
    <source>
        <dbReference type="Proteomes" id="UP000194841"/>
    </source>
</evidence>
<dbReference type="PANTHER" id="PTHR30572">
    <property type="entry name" value="MEMBRANE COMPONENT OF TRANSPORTER-RELATED"/>
    <property type="match status" value="1"/>
</dbReference>
<sequence>MKWLKHFFKQDMKLAWVNLSTLPGFSITVIATLAVTLAALAVVLNINYLVLGKSLPYPNAQTLITTDQSETINGETQYGFQIMSAQFHLYNDTRFIDTMAIMSLSGDRLNDLKDKPFVDGMRVTPEYFELLDTPMHLGRYFNDDEGINDKQRVMVLSFAYWQKHFAANEQVIGQYTQLGQNRYQIIGVTAAHFESPEIFGSFAIDAFFSFAEEISLTSHWDDITGGTNGIARLKPGVTLEQANQVLGEQINTLYQGREGVAVNTAIGARFMPLKQKIIGNSTDMALLLLAGVSTLLLIAITNLTNLFLSRAAQKHRELAIQASLGAHPKHIFMNLFAESVLLCLSACGLGLLMAGWVMVWLEQDLQYLFARLQNLTLDRVTVGASVLISVLIAAVMAGICSRKINYDQLIMQLQTSGKGTGAQISQLTRNILIASQISLATLLLIGATSVLSPALERLNKPVGFNTDSVHYLRVDTGTLEPAQYLLLSSQIKEALKPLPQINDVARTAVTPLHMGWEIYLYDELNTMLGIASVGYFDSNSFALLEHEFVSGRSFTDFNGEQGGSAEIIISESLAKRVFKGEPAVGKVLQSRPDTPLTVVGVVKDIYVPDRGDTYTKERFYLPFTPERLGFKLKLNSQLSKAQLNEILKTVDPQLTVAQYNSLNELISLRLRETQLVAGLTVSLILLALSLAAAGIYGVLSYSVQMRRYELGIHLSLGAHTHTVIALVLKQSMRPVLLGLVVGCVSAVLCYLIGMRVWDMSFTGSWLSVLLTLPVLLVIAMLACYLPVRKVVARDPLQALRVE</sequence>
<gene>
    <name evidence="10" type="ORF">B1199_06450</name>
</gene>
<dbReference type="Pfam" id="PF12704">
    <property type="entry name" value="MacB_PCD"/>
    <property type="match status" value="2"/>
</dbReference>
<dbReference type="Proteomes" id="UP000194841">
    <property type="component" value="Unassembled WGS sequence"/>
</dbReference>
<keyword evidence="4 7" id="KW-1133">Transmembrane helix</keyword>
<name>A0A244CQU7_PSEDV</name>
<dbReference type="AlphaFoldDB" id="A0A244CQU7"/>
<keyword evidence="2" id="KW-1003">Cell membrane</keyword>
<evidence type="ECO:0000259" key="8">
    <source>
        <dbReference type="Pfam" id="PF02687"/>
    </source>
</evidence>
<feature type="transmembrane region" description="Helical" evidence="7">
    <location>
        <begin position="765"/>
        <end position="787"/>
    </location>
</feature>
<evidence type="ECO:0000256" key="6">
    <source>
        <dbReference type="ARBA" id="ARBA00038076"/>
    </source>
</evidence>
<evidence type="ECO:0000256" key="7">
    <source>
        <dbReference type="SAM" id="Phobius"/>
    </source>
</evidence>
<feature type="transmembrane region" description="Helical" evidence="7">
    <location>
        <begin position="284"/>
        <end position="308"/>
    </location>
</feature>
<feature type="transmembrane region" description="Helical" evidence="7">
    <location>
        <begin position="735"/>
        <end position="753"/>
    </location>
</feature>
<keyword evidence="11" id="KW-1185">Reference proteome</keyword>
<feature type="transmembrane region" description="Helical" evidence="7">
    <location>
        <begin position="675"/>
        <end position="698"/>
    </location>
</feature>
<evidence type="ECO:0000259" key="9">
    <source>
        <dbReference type="Pfam" id="PF12704"/>
    </source>
</evidence>
<feature type="transmembrane region" description="Helical" evidence="7">
    <location>
        <begin position="339"/>
        <end position="361"/>
    </location>
</feature>
<evidence type="ECO:0000256" key="1">
    <source>
        <dbReference type="ARBA" id="ARBA00004651"/>
    </source>
</evidence>
<keyword evidence="5 7" id="KW-0472">Membrane</keyword>
<dbReference type="InterPro" id="IPR003838">
    <property type="entry name" value="ABC3_permease_C"/>
</dbReference>
<dbReference type="PANTHER" id="PTHR30572:SF4">
    <property type="entry name" value="ABC TRANSPORTER PERMEASE YTRF"/>
    <property type="match status" value="1"/>
</dbReference>
<evidence type="ECO:0000313" key="10">
    <source>
        <dbReference type="EMBL" id="OUL57997.1"/>
    </source>
</evidence>
<comment type="caution">
    <text evidence="10">The sequence shown here is derived from an EMBL/GenBank/DDBJ whole genome shotgun (WGS) entry which is preliminary data.</text>
</comment>
<comment type="subcellular location">
    <subcellularLocation>
        <location evidence="1">Cell membrane</location>
        <topology evidence="1">Multi-pass membrane protein</topology>
    </subcellularLocation>
</comment>
<dbReference type="GO" id="GO:0005886">
    <property type="term" value="C:plasma membrane"/>
    <property type="evidence" value="ECO:0007669"/>
    <property type="project" value="UniProtKB-SubCell"/>
</dbReference>
<feature type="domain" description="ABC3 transporter permease C-terminal" evidence="8">
    <location>
        <begin position="682"/>
        <end position="794"/>
    </location>
</feature>
<evidence type="ECO:0000256" key="2">
    <source>
        <dbReference type="ARBA" id="ARBA00022475"/>
    </source>
</evidence>
<dbReference type="Pfam" id="PF02687">
    <property type="entry name" value="FtsX"/>
    <property type="match status" value="2"/>
</dbReference>